<dbReference type="AlphaFoldDB" id="A0A6P0GFA4"/>
<keyword evidence="2" id="KW-1133">Transmembrane helix</keyword>
<evidence type="ECO:0000313" key="5">
    <source>
        <dbReference type="Proteomes" id="UP000471126"/>
    </source>
</evidence>
<dbReference type="SUPFAM" id="SSF52266">
    <property type="entry name" value="SGNH hydrolase"/>
    <property type="match status" value="1"/>
</dbReference>
<dbReference type="InterPro" id="IPR013830">
    <property type="entry name" value="SGNH_hydro"/>
</dbReference>
<evidence type="ECO:0000256" key="2">
    <source>
        <dbReference type="SAM" id="Phobius"/>
    </source>
</evidence>
<keyword evidence="4" id="KW-0378">Hydrolase</keyword>
<accession>A0A6P0GFA4</accession>
<evidence type="ECO:0000259" key="3">
    <source>
        <dbReference type="Pfam" id="PF13472"/>
    </source>
</evidence>
<feature type="region of interest" description="Disordered" evidence="1">
    <location>
        <begin position="37"/>
        <end position="87"/>
    </location>
</feature>
<organism evidence="4 5">
    <name type="scientific">Geodermatophilus normandii</name>
    <dbReference type="NCBI Taxonomy" id="1137989"/>
    <lineage>
        <taxon>Bacteria</taxon>
        <taxon>Bacillati</taxon>
        <taxon>Actinomycetota</taxon>
        <taxon>Actinomycetes</taxon>
        <taxon>Geodermatophilales</taxon>
        <taxon>Geodermatophilaceae</taxon>
        <taxon>Geodermatophilus</taxon>
    </lineage>
</organism>
<dbReference type="GO" id="GO:0016787">
    <property type="term" value="F:hydrolase activity"/>
    <property type="evidence" value="ECO:0007669"/>
    <property type="project" value="UniProtKB-KW"/>
</dbReference>
<dbReference type="CDD" id="cd00229">
    <property type="entry name" value="SGNH_hydrolase"/>
    <property type="match status" value="1"/>
</dbReference>
<dbReference type="Pfam" id="PF13472">
    <property type="entry name" value="Lipase_GDSL_2"/>
    <property type="match status" value="1"/>
</dbReference>
<evidence type="ECO:0000313" key="4">
    <source>
        <dbReference type="EMBL" id="NEM05947.1"/>
    </source>
</evidence>
<dbReference type="EMBL" id="JAAGWE010000012">
    <property type="protein sequence ID" value="NEM05947.1"/>
    <property type="molecule type" value="Genomic_DNA"/>
</dbReference>
<dbReference type="RefSeq" id="WP_163476102.1">
    <property type="nucleotide sequence ID" value="NZ_JAAGWE010000012.1"/>
</dbReference>
<keyword evidence="2" id="KW-0472">Membrane</keyword>
<dbReference type="Proteomes" id="UP000471126">
    <property type="component" value="Unassembled WGS sequence"/>
</dbReference>
<dbReference type="Gene3D" id="3.40.50.1110">
    <property type="entry name" value="SGNH hydrolase"/>
    <property type="match status" value="1"/>
</dbReference>
<proteinExistence type="predicted"/>
<evidence type="ECO:0000256" key="1">
    <source>
        <dbReference type="SAM" id="MobiDB-lite"/>
    </source>
</evidence>
<feature type="domain" description="SGNH hydrolase-type esterase" evidence="3">
    <location>
        <begin position="77"/>
        <end position="239"/>
    </location>
</feature>
<sequence>MARGDHWWNEPPLWSWIAMVAGLIAIVVMFPAALDRPAPPSSRGDGTAVTGEGPSAIPSASPQPSDEPADPVRVLVIGDSDSGGDDRVEAAWPTLLEERLPGTAVDAVTTGDAGYVTTAGRTTLTSLAAGADLADADLVVLSGSRFDASGIADRVSASAQEAIDTVRDGAPEATLIVIGPVWPGGSPPAGVRNNRDVIRAAAEAADVSFVDPLTEGWLAEGTGLVGEDDVHLTDEGQAALADLVQPVVEAELDEATPATTGG</sequence>
<reference evidence="4 5" key="1">
    <citation type="submission" date="2019-12" db="EMBL/GenBank/DDBJ databases">
        <title>WGS of CPCC 203550 I12A-02606.</title>
        <authorList>
            <person name="Jiang Z."/>
        </authorList>
    </citation>
    <scope>NUCLEOTIDE SEQUENCE [LARGE SCALE GENOMIC DNA]</scope>
    <source>
        <strain evidence="4 5">I12A-02606</strain>
    </source>
</reference>
<comment type="caution">
    <text evidence="4">The sequence shown here is derived from an EMBL/GenBank/DDBJ whole genome shotgun (WGS) entry which is preliminary data.</text>
</comment>
<dbReference type="InterPro" id="IPR036514">
    <property type="entry name" value="SGNH_hydro_sf"/>
</dbReference>
<protein>
    <submittedName>
        <fullName evidence="4">SGNH/GDSL hydrolase family protein</fullName>
    </submittedName>
</protein>
<gene>
    <name evidence="4" type="ORF">GCU54_07915</name>
</gene>
<keyword evidence="2" id="KW-0812">Transmembrane</keyword>
<name>A0A6P0GFA4_9ACTN</name>
<feature type="transmembrane region" description="Helical" evidence="2">
    <location>
        <begin position="13"/>
        <end position="34"/>
    </location>
</feature>
<feature type="compositionally biased region" description="Low complexity" evidence="1">
    <location>
        <begin position="54"/>
        <end position="64"/>
    </location>
</feature>